<organism evidence="4 5">
    <name type="scientific">Saccharobesus litoralis</name>
    <dbReference type="NCBI Taxonomy" id="2172099"/>
    <lineage>
        <taxon>Bacteria</taxon>
        <taxon>Pseudomonadati</taxon>
        <taxon>Pseudomonadota</taxon>
        <taxon>Gammaproteobacteria</taxon>
        <taxon>Alteromonadales</taxon>
        <taxon>Alteromonadaceae</taxon>
        <taxon>Saccharobesus</taxon>
    </lineage>
</organism>
<keyword evidence="5" id="KW-1185">Reference proteome</keyword>
<evidence type="ECO:0000313" key="4">
    <source>
        <dbReference type="EMBL" id="AWB65115.1"/>
    </source>
</evidence>
<dbReference type="NCBIfam" id="NF047558">
    <property type="entry name" value="TPR_END_plus"/>
    <property type="match status" value="1"/>
</dbReference>
<dbReference type="Gene3D" id="1.25.40.10">
    <property type="entry name" value="Tetratricopeptide repeat domain"/>
    <property type="match status" value="1"/>
</dbReference>
<feature type="coiled-coil region" evidence="1">
    <location>
        <begin position="127"/>
        <end position="165"/>
    </location>
</feature>
<evidence type="ECO:0000313" key="5">
    <source>
        <dbReference type="Proteomes" id="UP000244441"/>
    </source>
</evidence>
<sequence>MPCQLKRTIGCLLLSLLLFVTTQTVQATQTVDNKSDIEFKEPLYKPFIERYVLDELKQLRVEQAQTKQELTEKMVEREHRSVDRAVSYATDTITYFFYLIAACTSILVLVGWNSLRDIKERVHSLADEELRKLIAEYENRLADIEKQLKQKSKSITENKEEIELTQEVQTLWLRSQREATPNSKISVYDEILQLKPDDAEALTYKADAVLELGEPQWACNLCLQALAIEPDDAHAHFQLACAYALLDLKDESLANLEKAVSLADSYRQEITTERAFNNLRDTGQFKALIANISN</sequence>
<protein>
    <submittedName>
        <fullName evidence="4">Uncharacterized protein</fullName>
    </submittedName>
</protein>
<dbReference type="KEGG" id="cate:C2869_01060"/>
<dbReference type="RefSeq" id="WP_108601193.1">
    <property type="nucleotide sequence ID" value="NZ_CP026604.1"/>
</dbReference>
<dbReference type="InterPro" id="IPR011990">
    <property type="entry name" value="TPR-like_helical_dom_sf"/>
</dbReference>
<dbReference type="Proteomes" id="UP000244441">
    <property type="component" value="Chromosome"/>
</dbReference>
<accession>A0A2S0VLP8</accession>
<feature type="transmembrane region" description="Helical" evidence="2">
    <location>
        <begin position="95"/>
        <end position="115"/>
    </location>
</feature>
<keyword evidence="2" id="KW-0472">Membrane</keyword>
<evidence type="ECO:0000256" key="2">
    <source>
        <dbReference type="SAM" id="Phobius"/>
    </source>
</evidence>
<keyword evidence="2" id="KW-1133">Transmembrane helix</keyword>
<feature type="signal peptide" evidence="3">
    <location>
        <begin position="1"/>
        <end position="27"/>
    </location>
</feature>
<dbReference type="SMART" id="SM00028">
    <property type="entry name" value="TPR"/>
    <property type="match status" value="2"/>
</dbReference>
<evidence type="ECO:0000256" key="3">
    <source>
        <dbReference type="SAM" id="SignalP"/>
    </source>
</evidence>
<dbReference type="InterPro" id="IPR019734">
    <property type="entry name" value="TPR_rpt"/>
</dbReference>
<proteinExistence type="predicted"/>
<feature type="chain" id="PRO_5015690530" evidence="3">
    <location>
        <begin position="28"/>
        <end position="294"/>
    </location>
</feature>
<keyword evidence="2" id="KW-0812">Transmembrane</keyword>
<evidence type="ECO:0000256" key="1">
    <source>
        <dbReference type="SAM" id="Coils"/>
    </source>
</evidence>
<name>A0A2S0VLP8_9ALTE</name>
<dbReference type="AlphaFoldDB" id="A0A2S0VLP8"/>
<dbReference type="SUPFAM" id="SSF48452">
    <property type="entry name" value="TPR-like"/>
    <property type="match status" value="1"/>
</dbReference>
<dbReference type="EMBL" id="CP026604">
    <property type="protein sequence ID" value="AWB65115.1"/>
    <property type="molecule type" value="Genomic_DNA"/>
</dbReference>
<keyword evidence="3" id="KW-0732">Signal</keyword>
<gene>
    <name evidence="4" type="ORF">C2869_01060</name>
</gene>
<dbReference type="OrthoDB" id="9792573at2"/>
<keyword evidence="1" id="KW-0175">Coiled coil</keyword>
<reference evidence="4 5" key="1">
    <citation type="submission" date="2018-01" db="EMBL/GenBank/DDBJ databases">
        <title>Genome sequence of a Cantenovulum-like bacteria.</title>
        <authorList>
            <person name="Tan W.R."/>
            <person name="Lau N.-S."/>
            <person name="Go F."/>
            <person name="Amirul A.-A.A."/>
        </authorList>
    </citation>
    <scope>NUCLEOTIDE SEQUENCE [LARGE SCALE GENOMIC DNA]</scope>
    <source>
        <strain evidence="4 5">CCB-QB4</strain>
    </source>
</reference>